<evidence type="ECO:0000259" key="3">
    <source>
        <dbReference type="Pfam" id="PF00465"/>
    </source>
</evidence>
<gene>
    <name evidence="5" type="ORF">KL86DPRO_10701</name>
</gene>
<evidence type="ECO:0000256" key="2">
    <source>
        <dbReference type="ARBA" id="ARBA00023002"/>
    </source>
</evidence>
<proteinExistence type="inferred from homology"/>
<dbReference type="GO" id="GO:0004022">
    <property type="term" value="F:alcohol dehydrogenase (NAD+) activity"/>
    <property type="evidence" value="ECO:0007669"/>
    <property type="project" value="TreeGrafter"/>
</dbReference>
<dbReference type="InterPro" id="IPR001670">
    <property type="entry name" value="ADH_Fe/GldA"/>
</dbReference>
<dbReference type="Pfam" id="PF00465">
    <property type="entry name" value="Fe-ADH"/>
    <property type="match status" value="1"/>
</dbReference>
<evidence type="ECO:0000259" key="4">
    <source>
        <dbReference type="Pfam" id="PF25137"/>
    </source>
</evidence>
<feature type="domain" description="Fe-containing alcohol dehydrogenase-like C-terminal" evidence="4">
    <location>
        <begin position="193"/>
        <end position="386"/>
    </location>
</feature>
<protein>
    <submittedName>
        <fullName evidence="5">Iron-containing alcohol dehydrogenase</fullName>
    </submittedName>
</protein>
<keyword evidence="2" id="KW-0560">Oxidoreductase</keyword>
<evidence type="ECO:0000313" key="5">
    <source>
        <dbReference type="EMBL" id="SBV94462.1"/>
    </source>
</evidence>
<evidence type="ECO:0000256" key="1">
    <source>
        <dbReference type="ARBA" id="ARBA00007358"/>
    </source>
</evidence>
<reference evidence="5" key="1">
    <citation type="submission" date="2016-04" db="EMBL/GenBank/DDBJ databases">
        <authorList>
            <person name="Evans L.H."/>
            <person name="Alamgir A."/>
            <person name="Owens N."/>
            <person name="Weber N.D."/>
            <person name="Virtaneva K."/>
            <person name="Barbian K."/>
            <person name="Babar A."/>
            <person name="Rosenke K."/>
        </authorList>
    </citation>
    <scope>NUCLEOTIDE SEQUENCE</scope>
    <source>
        <strain evidence="5">86</strain>
    </source>
</reference>
<dbReference type="FunFam" id="1.20.1090.10:FF:000001">
    <property type="entry name" value="Aldehyde-alcohol dehydrogenase"/>
    <property type="match status" value="1"/>
</dbReference>
<dbReference type="AlphaFoldDB" id="A0A212J4T1"/>
<organism evidence="5">
    <name type="scientific">uncultured delta proteobacterium</name>
    <dbReference type="NCBI Taxonomy" id="34034"/>
    <lineage>
        <taxon>Bacteria</taxon>
        <taxon>Deltaproteobacteria</taxon>
        <taxon>environmental samples</taxon>
    </lineage>
</organism>
<feature type="domain" description="Alcohol dehydrogenase iron-type/glycerol dehydrogenase GldA" evidence="3">
    <location>
        <begin position="11"/>
        <end position="180"/>
    </location>
</feature>
<dbReference type="InterPro" id="IPR039697">
    <property type="entry name" value="Alcohol_dehydrogenase_Fe"/>
</dbReference>
<dbReference type="PANTHER" id="PTHR11496:SF102">
    <property type="entry name" value="ALCOHOL DEHYDROGENASE 4"/>
    <property type="match status" value="1"/>
</dbReference>
<dbReference type="CDD" id="cd08551">
    <property type="entry name" value="Fe-ADH"/>
    <property type="match status" value="1"/>
</dbReference>
<sequence>MANFGTVFASPGFIRVGKGISRSLGELLKPRNVCKVMFVTDPGIAALKLDEPVRKSLEEAGIAVAVYNQVGADPTLDQAKEVIALLTADKPDLVIGFGGGSSIDVAKIAAVMTGNPGGDLRKLVGVNLVPNPGLPTLFIPTTAGTGSEATNISILNDVERQVKLGIVSEFMYAHTVLIDPELTLSLPPRMTSWTGLDALIHAIEAYVSRAATPLTDCLAVRAIELIAKYLRKAYADGANVEAREGMLTASLLAGMAFTNTQCGGAHACAMAAGARYHLAHGLATTLMLPATMEYNLIAAPEKYRHIAEIFGYHTAGLSLYDGAALSVRAVTDLAKSMDFVFGLENYGGAEAHVKEMAPLTLLNARLWNSNPRAVDQAQVEKILLRSFGDWPK</sequence>
<dbReference type="Gene3D" id="1.20.1090.10">
    <property type="entry name" value="Dehydroquinate synthase-like - alpha domain"/>
    <property type="match status" value="1"/>
</dbReference>
<accession>A0A212J4T1</accession>
<comment type="similarity">
    <text evidence="1">Belongs to the iron-containing alcohol dehydrogenase family.</text>
</comment>
<dbReference type="FunFam" id="3.40.50.1970:FF:000003">
    <property type="entry name" value="Alcohol dehydrogenase, iron-containing"/>
    <property type="match status" value="1"/>
</dbReference>
<dbReference type="EMBL" id="FLUQ01000001">
    <property type="protein sequence ID" value="SBV94462.1"/>
    <property type="molecule type" value="Genomic_DNA"/>
</dbReference>
<name>A0A212J4T1_9DELT</name>
<dbReference type="PANTHER" id="PTHR11496">
    <property type="entry name" value="ALCOHOL DEHYDROGENASE"/>
    <property type="match status" value="1"/>
</dbReference>
<dbReference type="Gene3D" id="3.40.50.1970">
    <property type="match status" value="1"/>
</dbReference>
<dbReference type="Pfam" id="PF25137">
    <property type="entry name" value="ADH_Fe_C"/>
    <property type="match status" value="1"/>
</dbReference>
<dbReference type="GO" id="GO:0046872">
    <property type="term" value="F:metal ion binding"/>
    <property type="evidence" value="ECO:0007669"/>
    <property type="project" value="InterPro"/>
</dbReference>
<dbReference type="SUPFAM" id="SSF56796">
    <property type="entry name" value="Dehydroquinate synthase-like"/>
    <property type="match status" value="1"/>
</dbReference>
<dbReference type="InterPro" id="IPR056798">
    <property type="entry name" value="ADH_Fe_C"/>
</dbReference>